<dbReference type="AlphaFoldDB" id="A0A4R6INU4"/>
<evidence type="ECO:0000256" key="1">
    <source>
        <dbReference type="SAM" id="SignalP"/>
    </source>
</evidence>
<keyword evidence="3" id="KW-0378">Hydrolase</keyword>
<dbReference type="Pfam" id="PF14905">
    <property type="entry name" value="OMP_b-brl_3"/>
    <property type="match status" value="1"/>
</dbReference>
<dbReference type="PROSITE" id="PS51257">
    <property type="entry name" value="PROKAR_LIPOPROTEIN"/>
    <property type="match status" value="1"/>
</dbReference>
<name>A0A4R6INU4_9SPHI</name>
<dbReference type="GO" id="GO:0004180">
    <property type="term" value="F:carboxypeptidase activity"/>
    <property type="evidence" value="ECO:0007669"/>
    <property type="project" value="UniProtKB-KW"/>
</dbReference>
<dbReference type="Pfam" id="PF13620">
    <property type="entry name" value="CarboxypepD_reg"/>
    <property type="match status" value="1"/>
</dbReference>
<dbReference type="InterPro" id="IPR041700">
    <property type="entry name" value="OMP_b-brl_3"/>
</dbReference>
<protein>
    <submittedName>
        <fullName evidence="3">Carboxypeptidase family protein</fullName>
    </submittedName>
</protein>
<keyword evidence="4" id="KW-1185">Reference proteome</keyword>
<dbReference type="Proteomes" id="UP000295499">
    <property type="component" value="Unassembled WGS sequence"/>
</dbReference>
<keyword evidence="1" id="KW-0732">Signal</keyword>
<sequence>MKKILSSGLLMLCACLCYAQIRVSGKVTDSLGNPLSGASISIAAGASLALSTRPNAEGIFYFAGLHKGSYLLKISEMGFVPKQIELRLERDTSVVIQMQYQTNQLESVDVQFKRALIETLTDRRVFNAEGSAAAIGTDLLELLAKIPGIQVKNGVVSLLGRGAAGILVDGRQISLTGDDLAEYLRSLSASAIAKVEMISNPPAGFDAQGSSGLVNIILTKKSDEGLKSSVNSTFSKATFTTLALGGNLNYKKGKMSINASVNFRKGSLVPVSESTVFYKSSSWNTIDRDRNYRTVPSGLVDLAYSVSGSTDIGASLGRGSTDFHSTEVIRSRSTLTSGVIDQLINSDAQAKMNSSYYAAGLFFKHRFKTKGNQIGFNADYFSFNDDKKRNFDNTTFDPVNGSVPLDYANFLSGSGQQIDLYTLRADVEQALPLVRLSYGGKLSLIRNNSSMSFLTLLKGTFSPEPDQFNTFSYKENTSAVYASATASVGDWDLQMGLRAEYTANEGISAGNITKTDYIQFFPTLYLNRPTWTDSKITFSYGRRIERPPYRKLNPFRWYTNQFSFTEGNTFLSPFYTNNLEFSHNYKGLWNVGLSLSSSDDAYGDVNFTQEGSILQVIRPMNFIGRKLYLISNSITLKPVSWLESINQVDVFYNRSTSSLQQVADRSGSGAYLSSSNQLTLTAKKTWLADLSLDYYSPTSNVLGRTKGRGGIDLGVRTFLADKKIQVALLASDVLKTRAEKREVVINEILQRYYNYNDSRQIRLNVRYNFGNQQIKAQDRKGGNEEERRRSN</sequence>
<dbReference type="PANTHER" id="PTHR40980:SF4">
    <property type="entry name" value="TONB-DEPENDENT RECEPTOR-LIKE BETA-BARREL DOMAIN-CONTAINING PROTEIN"/>
    <property type="match status" value="1"/>
</dbReference>
<keyword evidence="3" id="KW-0121">Carboxypeptidase</keyword>
<feature type="domain" description="Outer membrane protein beta-barrel" evidence="2">
    <location>
        <begin position="365"/>
        <end position="767"/>
    </location>
</feature>
<dbReference type="RefSeq" id="WP_133551334.1">
    <property type="nucleotide sequence ID" value="NZ_SNWM01000001.1"/>
</dbReference>
<dbReference type="EMBL" id="SNWM01000001">
    <property type="protein sequence ID" value="TDO23791.1"/>
    <property type="molecule type" value="Genomic_DNA"/>
</dbReference>
<proteinExistence type="predicted"/>
<dbReference type="SUPFAM" id="SSF49464">
    <property type="entry name" value="Carboxypeptidase regulatory domain-like"/>
    <property type="match status" value="1"/>
</dbReference>
<keyword evidence="3" id="KW-0645">Protease</keyword>
<evidence type="ECO:0000313" key="4">
    <source>
        <dbReference type="Proteomes" id="UP000295499"/>
    </source>
</evidence>
<feature type="chain" id="PRO_5020673416" evidence="1">
    <location>
        <begin position="20"/>
        <end position="791"/>
    </location>
</feature>
<dbReference type="PANTHER" id="PTHR40980">
    <property type="entry name" value="PLUG DOMAIN-CONTAINING PROTEIN"/>
    <property type="match status" value="1"/>
</dbReference>
<evidence type="ECO:0000259" key="2">
    <source>
        <dbReference type="Pfam" id="PF14905"/>
    </source>
</evidence>
<organism evidence="3 4">
    <name type="scientific">Pedobacter duraquae</name>
    <dbReference type="NCBI Taxonomy" id="425511"/>
    <lineage>
        <taxon>Bacteria</taxon>
        <taxon>Pseudomonadati</taxon>
        <taxon>Bacteroidota</taxon>
        <taxon>Sphingobacteriia</taxon>
        <taxon>Sphingobacteriales</taxon>
        <taxon>Sphingobacteriaceae</taxon>
        <taxon>Pedobacter</taxon>
    </lineage>
</organism>
<gene>
    <name evidence="3" type="ORF">CLV32_0076</name>
</gene>
<dbReference type="InterPro" id="IPR008969">
    <property type="entry name" value="CarboxyPept-like_regulatory"/>
</dbReference>
<reference evidence="3 4" key="1">
    <citation type="submission" date="2019-03" db="EMBL/GenBank/DDBJ databases">
        <title>Genomic Encyclopedia of Archaeal and Bacterial Type Strains, Phase II (KMG-II): from individual species to whole genera.</title>
        <authorList>
            <person name="Goeker M."/>
        </authorList>
    </citation>
    <scope>NUCLEOTIDE SEQUENCE [LARGE SCALE GENOMIC DNA]</scope>
    <source>
        <strain evidence="3 4">DSM 19034</strain>
    </source>
</reference>
<dbReference type="Gene3D" id="2.60.40.1120">
    <property type="entry name" value="Carboxypeptidase-like, regulatory domain"/>
    <property type="match status" value="1"/>
</dbReference>
<dbReference type="OrthoDB" id="606851at2"/>
<comment type="caution">
    <text evidence="3">The sequence shown here is derived from an EMBL/GenBank/DDBJ whole genome shotgun (WGS) entry which is preliminary data.</text>
</comment>
<evidence type="ECO:0000313" key="3">
    <source>
        <dbReference type="EMBL" id="TDO23791.1"/>
    </source>
</evidence>
<accession>A0A4R6INU4</accession>
<dbReference type="SUPFAM" id="SSF56935">
    <property type="entry name" value="Porins"/>
    <property type="match status" value="1"/>
</dbReference>
<feature type="signal peptide" evidence="1">
    <location>
        <begin position="1"/>
        <end position="19"/>
    </location>
</feature>